<name>A0A0F9HNT8_9ZZZZ</name>
<dbReference type="AlphaFoldDB" id="A0A0F9HNT8"/>
<comment type="caution">
    <text evidence="1">The sequence shown here is derived from an EMBL/GenBank/DDBJ whole genome shotgun (WGS) entry which is preliminary data.</text>
</comment>
<evidence type="ECO:0000313" key="1">
    <source>
        <dbReference type="EMBL" id="KKL76777.1"/>
    </source>
</evidence>
<proteinExistence type="predicted"/>
<gene>
    <name evidence="1" type="ORF">LCGC14_2041510</name>
</gene>
<sequence>MLTQSVLINKADLPPDLEEFFEPAECGACYICHT</sequence>
<protein>
    <submittedName>
        <fullName evidence="1">Uncharacterized protein</fullName>
    </submittedName>
</protein>
<organism evidence="1">
    <name type="scientific">marine sediment metagenome</name>
    <dbReference type="NCBI Taxonomy" id="412755"/>
    <lineage>
        <taxon>unclassified sequences</taxon>
        <taxon>metagenomes</taxon>
        <taxon>ecological metagenomes</taxon>
    </lineage>
</organism>
<reference evidence="1" key="1">
    <citation type="journal article" date="2015" name="Nature">
        <title>Complex archaea that bridge the gap between prokaryotes and eukaryotes.</title>
        <authorList>
            <person name="Spang A."/>
            <person name="Saw J.H."/>
            <person name="Jorgensen S.L."/>
            <person name="Zaremba-Niedzwiedzka K."/>
            <person name="Martijn J."/>
            <person name="Lind A.E."/>
            <person name="van Eijk R."/>
            <person name="Schleper C."/>
            <person name="Guy L."/>
            <person name="Ettema T.J."/>
        </authorList>
    </citation>
    <scope>NUCLEOTIDE SEQUENCE</scope>
</reference>
<feature type="non-terminal residue" evidence="1">
    <location>
        <position position="34"/>
    </location>
</feature>
<accession>A0A0F9HNT8</accession>
<dbReference type="EMBL" id="LAZR01023947">
    <property type="protein sequence ID" value="KKL76777.1"/>
    <property type="molecule type" value="Genomic_DNA"/>
</dbReference>